<proteinExistence type="predicted"/>
<accession>A0A1S6U6N6</accession>
<keyword evidence="2" id="KW-1185">Reference proteome</keyword>
<dbReference type="Proteomes" id="UP000190868">
    <property type="component" value="Chromosome"/>
</dbReference>
<organism evidence="1 2">
    <name type="scientific">Campylobacter pinnipediorum subsp. caledonicus</name>
    <dbReference type="NCBI Taxonomy" id="1874362"/>
    <lineage>
        <taxon>Bacteria</taxon>
        <taxon>Pseudomonadati</taxon>
        <taxon>Campylobacterota</taxon>
        <taxon>Epsilonproteobacteria</taxon>
        <taxon>Campylobacterales</taxon>
        <taxon>Campylobacteraceae</taxon>
        <taxon>Campylobacter</taxon>
    </lineage>
</organism>
<dbReference type="EMBL" id="CP017258">
    <property type="protein sequence ID" value="AQW87342.1"/>
    <property type="molecule type" value="Genomic_DNA"/>
</dbReference>
<dbReference type="Gene3D" id="2.40.160.10">
    <property type="entry name" value="Porin"/>
    <property type="match status" value="1"/>
</dbReference>
<evidence type="ECO:0008006" key="3">
    <source>
        <dbReference type="Google" id="ProtNLM"/>
    </source>
</evidence>
<protein>
    <recommendedName>
        <fullName evidence="3">Major outer membrane protein</fullName>
    </recommendedName>
</protein>
<dbReference type="RefSeq" id="WP_078424869.1">
    <property type="nucleotide sequence ID" value="NZ_CP017258.1"/>
</dbReference>
<evidence type="ECO:0000313" key="2">
    <source>
        <dbReference type="Proteomes" id="UP000190868"/>
    </source>
</evidence>
<reference evidence="2" key="1">
    <citation type="submission" date="2016-09" db="EMBL/GenBank/DDBJ databases">
        <title>Comparative genomics of the Campylobacter concisus group.</title>
        <authorList>
            <person name="Miller W.G."/>
            <person name="Yee E."/>
            <person name="Chapman M.H."/>
            <person name="Huynh S."/>
            <person name="Bono J.L."/>
            <person name="On S.L.W."/>
            <person name="StLeger J."/>
            <person name="Foster G."/>
            <person name="Parker C.T."/>
        </authorList>
    </citation>
    <scope>NUCLEOTIDE SEQUENCE [LARGE SCALE GENOMIC DNA]</scope>
    <source>
        <strain evidence="2">RM18021</strain>
    </source>
</reference>
<evidence type="ECO:0000313" key="1">
    <source>
        <dbReference type="EMBL" id="AQW87342.1"/>
    </source>
</evidence>
<dbReference type="AlphaFoldDB" id="A0A1S6U6N6"/>
<name>A0A1S6U6N6_9BACT</name>
<dbReference type="NCBIfam" id="NF033923">
    <property type="entry name" value="opr_proin_2"/>
    <property type="match status" value="1"/>
</dbReference>
<sequence length="393" mass="43994">MLALSSFAVADSSSLEEAFKNGKTSGDVSVYYESRHVNKGKPTQYFANTAWAVGSIGVNYETDYYKNFKLVTGFRASLPVYEDDKNFDTGHGHGDSTERFHEDYKYNLSNLYLEYNANDTVIKIGRQNIYSDWVTQINDGVTIVNNSIKNLTLDALWTRARGKVKINEMTKIKRVNGGRGLFGVGATYSFENGLAFRAYENYMDNALSVFGGKIMYDGKLNENVGFGGKLHYAKIDERGRYLDQDKRVGIYKDGDGDVFEGVAYVSYNDTKFTLGYVAADKQSGWGTLKGQNYVGDTIVQFEEGDVMYTNDAKTIYAMLSTNIQKLSVSGIIGTTNYVAGKENKKYKQSEFSAWLSYPLTESLSASLKFDKTFGDYQDTPTYTQTSAGLTYKF</sequence>
<dbReference type="NCBIfam" id="NF033922">
    <property type="entry name" value="opr_porin_1"/>
    <property type="match status" value="1"/>
</dbReference>
<dbReference type="InterPro" id="IPR023614">
    <property type="entry name" value="Porin_dom_sf"/>
</dbReference>
<dbReference type="SUPFAM" id="SSF56935">
    <property type="entry name" value="Porins"/>
    <property type="match status" value="1"/>
</dbReference>
<gene>
    <name evidence="1" type="ORF">CPIN18021_0503</name>
</gene>